<sequence>MNYSTSILNLLLLIVFLASCTSKTQTEVQIKNIDVATAHQLLNQDKNMVVLDVRTPEEFAAGHIEGAVNINIQDKNFPKKVGELDKTKSYIVHCAANVENGRSDKSLEIMTSSGFNSLMSMEGGFAAWQQDGRSVVEDE</sequence>
<reference evidence="2" key="1">
    <citation type="submission" date="2023-06" db="EMBL/GenBank/DDBJ databases">
        <title>Genomic of Parafulvivirga corallium.</title>
        <authorList>
            <person name="Wang G."/>
        </authorList>
    </citation>
    <scope>NUCLEOTIDE SEQUENCE</scope>
    <source>
        <strain evidence="2">BMA10</strain>
    </source>
</reference>
<evidence type="ECO:0000313" key="3">
    <source>
        <dbReference type="Proteomes" id="UP001172082"/>
    </source>
</evidence>
<dbReference type="SMART" id="SM00450">
    <property type="entry name" value="RHOD"/>
    <property type="match status" value="1"/>
</dbReference>
<dbReference type="SUPFAM" id="SSF52821">
    <property type="entry name" value="Rhodanese/Cell cycle control phosphatase"/>
    <property type="match status" value="1"/>
</dbReference>
<evidence type="ECO:0000259" key="1">
    <source>
        <dbReference type="PROSITE" id="PS50206"/>
    </source>
</evidence>
<evidence type="ECO:0000313" key="2">
    <source>
        <dbReference type="EMBL" id="MDN5202532.1"/>
    </source>
</evidence>
<organism evidence="2 3">
    <name type="scientific">Splendidivirga corallicola</name>
    <dbReference type="NCBI Taxonomy" id="3051826"/>
    <lineage>
        <taxon>Bacteria</taxon>
        <taxon>Pseudomonadati</taxon>
        <taxon>Bacteroidota</taxon>
        <taxon>Cytophagia</taxon>
        <taxon>Cytophagales</taxon>
        <taxon>Splendidivirgaceae</taxon>
        <taxon>Splendidivirga</taxon>
    </lineage>
</organism>
<dbReference type="InterPro" id="IPR001763">
    <property type="entry name" value="Rhodanese-like_dom"/>
</dbReference>
<dbReference type="InterPro" id="IPR050229">
    <property type="entry name" value="GlpE_sulfurtransferase"/>
</dbReference>
<dbReference type="Pfam" id="PF00581">
    <property type="entry name" value="Rhodanese"/>
    <property type="match status" value="1"/>
</dbReference>
<accession>A0ABT8KRA2</accession>
<comment type="caution">
    <text evidence="2">The sequence shown here is derived from an EMBL/GenBank/DDBJ whole genome shotgun (WGS) entry which is preliminary data.</text>
</comment>
<dbReference type="Gene3D" id="3.40.250.10">
    <property type="entry name" value="Rhodanese-like domain"/>
    <property type="match status" value="1"/>
</dbReference>
<dbReference type="InterPro" id="IPR036873">
    <property type="entry name" value="Rhodanese-like_dom_sf"/>
</dbReference>
<gene>
    <name evidence="2" type="ORF">QQ008_14185</name>
</gene>
<dbReference type="PANTHER" id="PTHR43031:SF1">
    <property type="entry name" value="PYRIDINE NUCLEOTIDE-DISULPHIDE OXIDOREDUCTASE"/>
    <property type="match status" value="1"/>
</dbReference>
<dbReference type="CDD" id="cd00158">
    <property type="entry name" value="RHOD"/>
    <property type="match status" value="1"/>
</dbReference>
<dbReference type="PANTHER" id="PTHR43031">
    <property type="entry name" value="FAD-DEPENDENT OXIDOREDUCTASE"/>
    <property type="match status" value="1"/>
</dbReference>
<dbReference type="PROSITE" id="PS50206">
    <property type="entry name" value="RHODANESE_3"/>
    <property type="match status" value="1"/>
</dbReference>
<feature type="domain" description="Rhodanese" evidence="1">
    <location>
        <begin position="44"/>
        <end position="137"/>
    </location>
</feature>
<name>A0ABT8KRA2_9BACT</name>
<keyword evidence="3" id="KW-1185">Reference proteome</keyword>
<protein>
    <submittedName>
        <fullName evidence="2">Rhodanese-like domain-containing protein</fullName>
    </submittedName>
</protein>
<proteinExistence type="predicted"/>
<dbReference type="EMBL" id="JAUJEA010000004">
    <property type="protein sequence ID" value="MDN5202532.1"/>
    <property type="molecule type" value="Genomic_DNA"/>
</dbReference>
<dbReference type="RefSeq" id="WP_346752556.1">
    <property type="nucleotide sequence ID" value="NZ_JAUJEA010000004.1"/>
</dbReference>
<dbReference type="Proteomes" id="UP001172082">
    <property type="component" value="Unassembled WGS sequence"/>
</dbReference>